<dbReference type="PROSITE" id="PS00450">
    <property type="entry name" value="ACONITASE_1"/>
    <property type="match status" value="1"/>
</dbReference>
<proteinExistence type="inferred from homology"/>
<dbReference type="Pfam" id="PF00694">
    <property type="entry name" value="Aconitase_C"/>
    <property type="match status" value="1"/>
</dbReference>
<evidence type="ECO:0000256" key="1">
    <source>
        <dbReference type="ARBA" id="ARBA00000118"/>
    </source>
</evidence>
<dbReference type="InterPro" id="IPR000573">
    <property type="entry name" value="AconitaseA/IPMdHydase_ssu_swvl"/>
</dbReference>
<keyword evidence="12 14" id="KW-0456">Lyase</keyword>
<keyword evidence="9" id="KW-0694">RNA-binding</keyword>
<dbReference type="GO" id="GO:0006099">
    <property type="term" value="P:tricarboxylic acid cycle"/>
    <property type="evidence" value="ECO:0007669"/>
    <property type="project" value="UniProtKB-UniPathway"/>
</dbReference>
<dbReference type="NCBIfam" id="NF006757">
    <property type="entry name" value="PRK09277.1"/>
    <property type="match status" value="1"/>
</dbReference>
<dbReference type="GO" id="GO:0046872">
    <property type="term" value="F:metal ion binding"/>
    <property type="evidence" value="ECO:0007669"/>
    <property type="project" value="UniProtKB-KW"/>
</dbReference>
<dbReference type="EMBL" id="FQUS01000003">
    <property type="protein sequence ID" value="SHE81897.1"/>
    <property type="molecule type" value="Genomic_DNA"/>
</dbReference>
<dbReference type="InterPro" id="IPR036008">
    <property type="entry name" value="Aconitase_4Fe-4S_dom"/>
</dbReference>
<comment type="catalytic activity">
    <reaction evidence="13 14">
        <text>citrate = D-threo-isocitrate</text>
        <dbReference type="Rhea" id="RHEA:10336"/>
        <dbReference type="ChEBI" id="CHEBI:15562"/>
        <dbReference type="ChEBI" id="CHEBI:16947"/>
        <dbReference type="EC" id="4.2.1.3"/>
    </reaction>
</comment>
<comment type="similarity">
    <text evidence="5 14">Belongs to the aconitase/IPM isomerase family.</text>
</comment>
<feature type="domain" description="Aconitase A/isopropylmalate dehydratase small subunit swivel" evidence="16">
    <location>
        <begin position="698"/>
        <end position="825"/>
    </location>
</feature>
<dbReference type="InterPro" id="IPR001030">
    <property type="entry name" value="Acoase/IPM_deHydtase_lsu_aba"/>
</dbReference>
<keyword evidence="14" id="KW-0004">4Fe-4S</keyword>
<dbReference type="Gene3D" id="6.10.190.10">
    <property type="match status" value="1"/>
</dbReference>
<keyword evidence="18" id="KW-1185">Reference proteome</keyword>
<evidence type="ECO:0000256" key="4">
    <source>
        <dbReference type="ARBA" id="ARBA00005026"/>
    </source>
</evidence>
<evidence type="ECO:0000313" key="18">
    <source>
        <dbReference type="Proteomes" id="UP000184041"/>
    </source>
</evidence>
<evidence type="ECO:0000256" key="3">
    <source>
        <dbReference type="ARBA" id="ARBA00004717"/>
    </source>
</evidence>
<dbReference type="InterPro" id="IPR006249">
    <property type="entry name" value="Aconitase/IRP2"/>
</dbReference>
<dbReference type="Gene3D" id="3.20.19.10">
    <property type="entry name" value="Aconitase, domain 4"/>
    <property type="match status" value="1"/>
</dbReference>
<evidence type="ECO:0000256" key="13">
    <source>
        <dbReference type="ARBA" id="ARBA00023501"/>
    </source>
</evidence>
<dbReference type="FunFam" id="3.30.499.10:FF:000020">
    <property type="entry name" value="Aconitate hydratase A"/>
    <property type="match status" value="1"/>
</dbReference>
<keyword evidence="10 14" id="KW-0408">Iron</keyword>
<dbReference type="PROSITE" id="PS01244">
    <property type="entry name" value="ACONITASE_2"/>
    <property type="match status" value="1"/>
</dbReference>
<dbReference type="SUPFAM" id="SSF52016">
    <property type="entry name" value="LeuD/IlvD-like"/>
    <property type="match status" value="1"/>
</dbReference>
<dbReference type="Proteomes" id="UP000184041">
    <property type="component" value="Unassembled WGS sequence"/>
</dbReference>
<dbReference type="SUPFAM" id="SSF53732">
    <property type="entry name" value="Aconitase iron-sulfur domain"/>
    <property type="match status" value="1"/>
</dbReference>
<comment type="catalytic activity">
    <reaction evidence="1">
        <text>(2S,3R)-3-hydroxybutane-1,2,3-tricarboxylate = 2-methyl-cis-aconitate + H2O</text>
        <dbReference type="Rhea" id="RHEA:17941"/>
        <dbReference type="ChEBI" id="CHEBI:15377"/>
        <dbReference type="ChEBI" id="CHEBI:57429"/>
        <dbReference type="ChEBI" id="CHEBI:57872"/>
        <dbReference type="EC" id="4.2.1.99"/>
    </reaction>
</comment>
<sequence length="905" mass="99489">MSQNTFQDTKTEFDTGSGKAQLYSLKKLEEFGYSNISKLPFTIRILLEAVLREHDDFTITDKDVELLANYNAKSPEGEIPYKPSRVVLQDFTGVPAVVDLAALRSAMKRMGGSPQSINPQVPVDLVIDHSVQVDEFGQEYAFMHNVEKEFERNRERYEFLKWGQKAFDNFRVVPPGRGIVHQVNLEYLAQGVFSREEDDGSTVVFPDTLVGTDSHTTMINGLGILGWGVGGIEAEAAMLGQPIHMLVPEVVGMELTGALREGITATDLTLTVTQMLRRHGVVGKFVEFYGEGLQNMSLPDRATIANMSPEYGATMGFFPMDSESMRYMRRTGRSEEQVTLIENYMRAQGLFHTADTPAPEYSDTLKLDLGEVETSLAGPKLPHDRITLPNMKKTFESSLTSNDPTMGFNLAQEELANKGTFKNGQEIEMTHGDVVIAAITSCTNTSNPSVMLGAGIVAKKALEKGLTVPPYVKTSLAPGSRVVTDYLEEAGLTDYMDQLGFNLVGYGCTTCIGNSGPLPPAVESAVKEGELIVAGVLSGNRNFEGRIHPYVKANYLASPPLVVAYALAGTVDIDLEDEPIGRDKEGNEVYLKDIWPTSEEIAEHLDSAIRPELFDKQYGDIFNSEEWDAIPVGGGELYEWKEESTYIQEPPFFVDMGEEPEPITPIDGARALVKVGDSITTDHISPAGNIGIDTPAGQYLMDHGVEPADFNSYGSRRGNDRVMTRGTFANVRFKNQLAPGTEGGYTTYFPEDEVTTIYDAAMRYKEQDTPLVALAGTQYGTGSSRDWAAKGTILLGVEAVIATSYERIHRSNLVGMGVLPLQFKEGESADALGLDGSEVFSIDVSDDLQPRDLVPVKAQKENGETVSFEAVCRIDTPVEIDYYRHGGILHYVLRDYHKADQEKQS</sequence>
<dbReference type="GO" id="GO:0047456">
    <property type="term" value="F:2-methylisocitrate dehydratase activity"/>
    <property type="evidence" value="ECO:0007669"/>
    <property type="project" value="UniProtKB-EC"/>
</dbReference>
<dbReference type="Pfam" id="PF00330">
    <property type="entry name" value="Aconitase"/>
    <property type="match status" value="1"/>
</dbReference>
<dbReference type="CDD" id="cd01586">
    <property type="entry name" value="AcnA_IRP"/>
    <property type="match status" value="1"/>
</dbReference>
<comment type="pathway">
    <text evidence="3">Carbohydrate metabolism; tricarboxylic acid cycle; isocitrate from oxaloacetate: step 2/2.</text>
</comment>
<comment type="subunit">
    <text evidence="6">Monomer.</text>
</comment>
<dbReference type="RefSeq" id="WP_073059860.1">
    <property type="nucleotide sequence ID" value="NZ_FQUS01000003.1"/>
</dbReference>
<keyword evidence="11 14" id="KW-0411">Iron-sulfur</keyword>
<evidence type="ECO:0000259" key="15">
    <source>
        <dbReference type="Pfam" id="PF00330"/>
    </source>
</evidence>
<dbReference type="InterPro" id="IPR044137">
    <property type="entry name" value="AcnA_IRP_Swivel"/>
</dbReference>
<evidence type="ECO:0000256" key="2">
    <source>
        <dbReference type="ARBA" id="ARBA00001966"/>
    </source>
</evidence>
<dbReference type="GO" id="GO:0003994">
    <property type="term" value="F:aconitate hydratase activity"/>
    <property type="evidence" value="ECO:0007669"/>
    <property type="project" value="UniProtKB-EC"/>
</dbReference>
<reference evidence="17 18" key="1">
    <citation type="submission" date="2016-11" db="EMBL/GenBank/DDBJ databases">
        <authorList>
            <person name="Jaros S."/>
            <person name="Januszkiewicz K."/>
            <person name="Wedrychowicz H."/>
        </authorList>
    </citation>
    <scope>NUCLEOTIDE SEQUENCE [LARGE SCALE GENOMIC DNA]</scope>
    <source>
        <strain evidence="17 18">DSM 21986</strain>
    </source>
</reference>
<comment type="cofactor">
    <cofactor evidence="2">
        <name>[4Fe-4S] cluster</name>
        <dbReference type="ChEBI" id="CHEBI:49883"/>
    </cofactor>
</comment>
<gene>
    <name evidence="17" type="ORF">SAMN05443144_103246</name>
</gene>
<protein>
    <recommendedName>
        <fullName evidence="14">Aconitate hydratase</fullName>
        <shortName evidence="14">Aconitase</shortName>
        <ecNumber evidence="14">4.2.1.3</ecNumber>
    </recommendedName>
</protein>
<dbReference type="FunFam" id="3.20.19.10:FF:000001">
    <property type="entry name" value="Aconitate hydratase"/>
    <property type="match status" value="1"/>
</dbReference>
<evidence type="ECO:0000256" key="14">
    <source>
        <dbReference type="RuleBase" id="RU361275"/>
    </source>
</evidence>
<evidence type="ECO:0000259" key="16">
    <source>
        <dbReference type="Pfam" id="PF00694"/>
    </source>
</evidence>
<dbReference type="PANTHER" id="PTHR11670">
    <property type="entry name" value="ACONITASE/IRON-RESPONSIVE ELEMENT FAMILY MEMBER"/>
    <property type="match status" value="1"/>
</dbReference>
<dbReference type="OrthoDB" id="9764318at2"/>
<evidence type="ECO:0000256" key="7">
    <source>
        <dbReference type="ARBA" id="ARBA00022532"/>
    </source>
</evidence>
<evidence type="ECO:0000256" key="9">
    <source>
        <dbReference type="ARBA" id="ARBA00022884"/>
    </source>
</evidence>
<name>A0A1M4WL23_9BACT</name>
<evidence type="ECO:0000256" key="6">
    <source>
        <dbReference type="ARBA" id="ARBA00011245"/>
    </source>
</evidence>
<dbReference type="InterPro" id="IPR018136">
    <property type="entry name" value="Aconitase_4Fe-4S_BS"/>
</dbReference>
<dbReference type="CDD" id="cd01580">
    <property type="entry name" value="AcnA_IRP_Swivel"/>
    <property type="match status" value="1"/>
</dbReference>
<accession>A0A1M4WL23</accession>
<dbReference type="FunFam" id="3.30.499.10:FF:000002">
    <property type="entry name" value="Aconitate hydratase"/>
    <property type="match status" value="1"/>
</dbReference>
<dbReference type="UniPathway" id="UPA00223">
    <property type="reaction ID" value="UER00718"/>
</dbReference>
<dbReference type="Gene3D" id="3.30.499.10">
    <property type="entry name" value="Aconitase, domain 3"/>
    <property type="match status" value="2"/>
</dbReference>
<evidence type="ECO:0000313" key="17">
    <source>
        <dbReference type="EMBL" id="SHE81897.1"/>
    </source>
</evidence>
<dbReference type="AlphaFoldDB" id="A0A1M4WL23"/>
<dbReference type="InterPro" id="IPR015928">
    <property type="entry name" value="Aconitase/3IPM_dehydase_swvl"/>
</dbReference>
<dbReference type="NCBIfam" id="TIGR01341">
    <property type="entry name" value="aconitase_1"/>
    <property type="match status" value="1"/>
</dbReference>
<keyword evidence="7" id="KW-0816">Tricarboxylic acid cycle</keyword>
<organism evidence="17 18">
    <name type="scientific">Fodinibius roseus</name>
    <dbReference type="NCBI Taxonomy" id="1194090"/>
    <lineage>
        <taxon>Bacteria</taxon>
        <taxon>Pseudomonadati</taxon>
        <taxon>Balneolota</taxon>
        <taxon>Balneolia</taxon>
        <taxon>Balneolales</taxon>
        <taxon>Balneolaceae</taxon>
        <taxon>Fodinibius</taxon>
    </lineage>
</organism>
<dbReference type="GO" id="GO:0003723">
    <property type="term" value="F:RNA binding"/>
    <property type="evidence" value="ECO:0007669"/>
    <property type="project" value="UniProtKB-KW"/>
</dbReference>
<comment type="pathway">
    <text evidence="4">Organic acid metabolism; propanoate degradation.</text>
</comment>
<dbReference type="NCBIfam" id="NF009520">
    <property type="entry name" value="PRK12881.1"/>
    <property type="match status" value="1"/>
</dbReference>
<comment type="function">
    <text evidence="14">Catalyzes the isomerization of citrate to isocitrate via cis-aconitate.</text>
</comment>
<evidence type="ECO:0000256" key="8">
    <source>
        <dbReference type="ARBA" id="ARBA00022723"/>
    </source>
</evidence>
<keyword evidence="8" id="KW-0479">Metal-binding</keyword>
<dbReference type="STRING" id="1194090.SAMN05443144_103246"/>
<evidence type="ECO:0000256" key="12">
    <source>
        <dbReference type="ARBA" id="ARBA00023239"/>
    </source>
</evidence>
<feature type="domain" description="Aconitase/3-isopropylmalate dehydratase large subunit alpha/beta/alpha" evidence="15">
    <location>
        <begin position="73"/>
        <end position="569"/>
    </location>
</feature>
<dbReference type="EC" id="4.2.1.3" evidence="14"/>
<dbReference type="InterPro" id="IPR015931">
    <property type="entry name" value="Acnase/IPM_dHydase_lsu_aba_1/3"/>
</dbReference>
<dbReference type="GO" id="GO:0051539">
    <property type="term" value="F:4 iron, 4 sulfur cluster binding"/>
    <property type="evidence" value="ECO:0007669"/>
    <property type="project" value="UniProtKB-KW"/>
</dbReference>
<evidence type="ECO:0000256" key="5">
    <source>
        <dbReference type="ARBA" id="ARBA00007185"/>
    </source>
</evidence>
<dbReference type="PRINTS" id="PR00415">
    <property type="entry name" value="ACONITASE"/>
</dbReference>
<evidence type="ECO:0000256" key="10">
    <source>
        <dbReference type="ARBA" id="ARBA00023004"/>
    </source>
</evidence>
<evidence type="ECO:0000256" key="11">
    <source>
        <dbReference type="ARBA" id="ARBA00023014"/>
    </source>
</evidence>